<comment type="caution">
    <text evidence="2">The sequence shown here is derived from an EMBL/GenBank/DDBJ whole genome shotgun (WGS) entry which is preliminary data.</text>
</comment>
<reference evidence="3" key="1">
    <citation type="journal article" date="2019" name="Int. J. Syst. Evol. Microbiol.">
        <title>The Global Catalogue of Microorganisms (GCM) 10K type strain sequencing project: providing services to taxonomists for standard genome sequencing and annotation.</title>
        <authorList>
            <consortium name="The Broad Institute Genomics Platform"/>
            <consortium name="The Broad Institute Genome Sequencing Center for Infectious Disease"/>
            <person name="Wu L."/>
            <person name="Ma J."/>
        </authorList>
    </citation>
    <scope>NUCLEOTIDE SEQUENCE [LARGE SCALE GENOMIC DNA]</scope>
    <source>
        <strain evidence="3">KCTC 42587</strain>
    </source>
</reference>
<evidence type="ECO:0000313" key="3">
    <source>
        <dbReference type="Proteomes" id="UP001597472"/>
    </source>
</evidence>
<evidence type="ECO:0000313" key="2">
    <source>
        <dbReference type="EMBL" id="MFD2551662.1"/>
    </source>
</evidence>
<dbReference type="RefSeq" id="WP_376892994.1">
    <property type="nucleotide sequence ID" value="NZ_JBHULS010000002.1"/>
</dbReference>
<organism evidence="2 3">
    <name type="scientific">Bizionia sediminis</name>
    <dbReference type="NCBI Taxonomy" id="1737064"/>
    <lineage>
        <taxon>Bacteria</taxon>
        <taxon>Pseudomonadati</taxon>
        <taxon>Bacteroidota</taxon>
        <taxon>Flavobacteriia</taxon>
        <taxon>Flavobacteriales</taxon>
        <taxon>Flavobacteriaceae</taxon>
        <taxon>Bizionia</taxon>
    </lineage>
</organism>
<name>A0ABW5KS12_9FLAO</name>
<dbReference type="EMBL" id="JBHULS010000002">
    <property type="protein sequence ID" value="MFD2551662.1"/>
    <property type="molecule type" value="Genomic_DNA"/>
</dbReference>
<keyword evidence="1" id="KW-0732">Signal</keyword>
<evidence type="ECO:0000256" key="1">
    <source>
        <dbReference type="SAM" id="SignalP"/>
    </source>
</evidence>
<dbReference type="PROSITE" id="PS51257">
    <property type="entry name" value="PROKAR_LIPOPROTEIN"/>
    <property type="match status" value="1"/>
</dbReference>
<feature type="signal peptide" evidence="1">
    <location>
        <begin position="1"/>
        <end position="17"/>
    </location>
</feature>
<gene>
    <name evidence="2" type="ORF">ACFSQP_07530</name>
</gene>
<accession>A0ABW5KS12</accession>
<sequence>MKHILLLLVTASFFACSSTKAIKDSKKELKGNWTLTAINYSQTGQFNVTLFNDVSANCFQGSTWSFVPNNHTGTYNITNSNCAQGLRYFNFQIQEVNSENGLYDFLIKTTNAKGKSDNNSGYRLQLAGISETTMQWRQTVDLNGSPFTIFMTFTKQ</sequence>
<proteinExistence type="predicted"/>
<protein>
    <submittedName>
        <fullName evidence="2">Lipocalin</fullName>
    </submittedName>
</protein>
<dbReference type="Proteomes" id="UP001597472">
    <property type="component" value="Unassembled WGS sequence"/>
</dbReference>
<keyword evidence="3" id="KW-1185">Reference proteome</keyword>
<feature type="chain" id="PRO_5046290932" evidence="1">
    <location>
        <begin position="18"/>
        <end position="156"/>
    </location>
</feature>